<evidence type="ECO:0000313" key="2">
    <source>
        <dbReference type="EMBL" id="GFO65406.1"/>
    </source>
</evidence>
<evidence type="ECO:0000313" key="4">
    <source>
        <dbReference type="Proteomes" id="UP000568888"/>
    </source>
</evidence>
<dbReference type="GO" id="GO:0016829">
    <property type="term" value="F:lyase activity"/>
    <property type="evidence" value="ECO:0007669"/>
    <property type="project" value="InterPro"/>
</dbReference>
<feature type="domain" description="dTDP-4-dehydro-6-deoxy-alpha-D-glucopyranose 2,3-dehydratase" evidence="1">
    <location>
        <begin position="263"/>
        <end position="465"/>
    </location>
</feature>
<dbReference type="Gene3D" id="3.90.79.40">
    <property type="entry name" value="EvaA sugar 2,3-dehydratase subunit"/>
    <property type="match status" value="2"/>
</dbReference>
<dbReference type="EMBL" id="BLXY01000009">
    <property type="protein sequence ID" value="GFO65406.1"/>
    <property type="molecule type" value="Genomic_DNA"/>
</dbReference>
<dbReference type="AlphaFoldDB" id="A0A6V8MYV5"/>
<name>A0A6V8MYV5_9BACT</name>
<reference evidence="2" key="2">
    <citation type="journal article" date="2021" name="Int. J. Syst. Evol. Microbiol.">
        <title>Geomonas silvestris sp. nov., Geomonas paludis sp. nov. and Geomonas limicola sp. nov., isolated from terrestrial environments, and emended description of the genus Geomonas.</title>
        <authorList>
            <person name="Itoh H."/>
            <person name="Xu Z."/>
            <person name="Masuda Y."/>
            <person name="Ushijima N."/>
            <person name="Hayakawa C."/>
            <person name="Shiratori Y."/>
            <person name="Senoo K."/>
        </authorList>
    </citation>
    <scope>NUCLEOTIDE SEQUENCE</scope>
    <source>
        <strain evidence="2">Red736</strain>
    </source>
</reference>
<gene>
    <name evidence="2" type="ORF">GMPD_33250</name>
    <name evidence="3" type="ORF">M1B72_16740</name>
</gene>
<evidence type="ECO:0000313" key="5">
    <source>
        <dbReference type="Proteomes" id="UP000831485"/>
    </source>
</evidence>
<evidence type="ECO:0000259" key="1">
    <source>
        <dbReference type="Pfam" id="PF03559"/>
    </source>
</evidence>
<reference evidence="3" key="3">
    <citation type="submission" date="2022-04" db="EMBL/GenBank/DDBJ databases">
        <authorList>
            <person name="Liu G."/>
        </authorList>
    </citation>
    <scope>NUCLEOTIDE SEQUENCE</scope>
    <source>
        <strain evidence="3">RG22</strain>
    </source>
</reference>
<feature type="domain" description="dTDP-4-dehydro-6-deoxy-alpha-D-glucopyranose 2,3-dehydratase" evidence="1">
    <location>
        <begin position="40"/>
        <end position="243"/>
    </location>
</feature>
<reference evidence="4" key="1">
    <citation type="submission" date="2020-06" db="EMBL/GenBank/DDBJ databases">
        <title>Draft genomic sequecing of Geomonas sp. Red736.</title>
        <authorList>
            <person name="Itoh H."/>
            <person name="Xu Z.X."/>
            <person name="Ushijima N."/>
            <person name="Masuda Y."/>
            <person name="Shiratori Y."/>
            <person name="Senoo K."/>
        </authorList>
    </citation>
    <scope>NUCLEOTIDE SEQUENCE [LARGE SCALE GENOMIC DNA]</scope>
    <source>
        <strain evidence="4">Red736</strain>
    </source>
</reference>
<dbReference type="Proteomes" id="UP000568888">
    <property type="component" value="Unassembled WGS sequence"/>
</dbReference>
<sequence>MAANMSAAMLAAGGSVPDDHAAGVAASRSSAFALHSDGFVDRWITAAREKCSLSNMQVPLEAVQGWHREAATGNIHHDSGRFFSVMGVHVRHRVGHHQLEWDQPIIEQPEVGILGILAKYIEGTLHFCLQAKEEPGNVGGVQLSPTVQATYSNYTRAHGGAKPLFIELFIEPDPARRLFARLQTEDGGRFLYKSNRNMIILAGDEVPVELPEGFIWLTLRQIASLIRRDNLVNACTRSILACLVGAGNTGQRDAAAGREGLRDALQWLDDRRAMTHMLTRRIGLNDLREWRLDEKGYFSHVSSSFFRIVGLKVSSQTREVGAWGQPIIENPAPGIIGLLLREGPDGPELLMQAKAEAGNRSTVQLGPTAQFTQGNYEGNAKLEKPFLFEEFAAPGPFPLVHESRQAEEGARFYREYNLHRILMLPEKTELALPPDYRWLTMQQVLVLVHLGEQVNSCARSIISCLL</sequence>
<dbReference type="Pfam" id="PF03559">
    <property type="entry name" value="Hexose_dehydrat"/>
    <property type="match status" value="2"/>
</dbReference>
<dbReference type="EMBL" id="CP096574">
    <property type="protein sequence ID" value="UPU35084.1"/>
    <property type="molecule type" value="Genomic_DNA"/>
</dbReference>
<keyword evidence="5" id="KW-1185">Reference proteome</keyword>
<dbReference type="RefSeq" id="WP_183349462.1">
    <property type="nucleotide sequence ID" value="NZ_BLXY01000009.1"/>
</dbReference>
<accession>A0A6V8MYV5</accession>
<evidence type="ECO:0000313" key="3">
    <source>
        <dbReference type="EMBL" id="UPU35084.1"/>
    </source>
</evidence>
<proteinExistence type="predicted"/>
<dbReference type="InterPro" id="IPR038153">
    <property type="entry name" value="EvaA-like_sf"/>
</dbReference>
<organism evidence="2 4">
    <name type="scientific">Geomonas paludis</name>
    <dbReference type="NCBI Taxonomy" id="2740185"/>
    <lineage>
        <taxon>Bacteria</taxon>
        <taxon>Pseudomonadati</taxon>
        <taxon>Thermodesulfobacteriota</taxon>
        <taxon>Desulfuromonadia</taxon>
        <taxon>Geobacterales</taxon>
        <taxon>Geobacteraceae</taxon>
        <taxon>Geomonas</taxon>
    </lineage>
</organism>
<dbReference type="InterPro" id="IPR005212">
    <property type="entry name" value="EvaA-like"/>
</dbReference>
<dbReference type="Proteomes" id="UP000831485">
    <property type="component" value="Chromosome"/>
</dbReference>
<protein>
    <submittedName>
        <fullName evidence="2 3">NDP-hexose 2,3-dehydratase</fullName>
    </submittedName>
</protein>